<protein>
    <submittedName>
        <fullName evidence="1">Phenylacetate-CoA oxygenase subunit PaaI</fullName>
    </submittedName>
</protein>
<dbReference type="GO" id="GO:0005829">
    <property type="term" value="C:cytosol"/>
    <property type="evidence" value="ECO:0007669"/>
    <property type="project" value="TreeGrafter"/>
</dbReference>
<dbReference type="InterPro" id="IPR052703">
    <property type="entry name" value="Aromatic_CoA_ox/epox"/>
</dbReference>
<dbReference type="Pfam" id="PF05138">
    <property type="entry name" value="PaaA_PaaC"/>
    <property type="match status" value="1"/>
</dbReference>
<dbReference type="InterPro" id="IPR011882">
    <property type="entry name" value="PaaC"/>
</dbReference>
<dbReference type="SUPFAM" id="SSF47240">
    <property type="entry name" value="Ferritin-like"/>
    <property type="match status" value="1"/>
</dbReference>
<dbReference type="EMBL" id="PIQO01000001">
    <property type="protein sequence ID" value="PKR86590.1"/>
    <property type="molecule type" value="Genomic_DNA"/>
</dbReference>
<dbReference type="Gene3D" id="1.20.1260.10">
    <property type="match status" value="1"/>
</dbReference>
<organism evidence="1 2">
    <name type="scientific">Heyndrickxia camelliae</name>
    <dbReference type="NCBI Taxonomy" id="1707093"/>
    <lineage>
        <taxon>Bacteria</taxon>
        <taxon>Bacillati</taxon>
        <taxon>Bacillota</taxon>
        <taxon>Bacilli</taxon>
        <taxon>Bacillales</taxon>
        <taxon>Bacillaceae</taxon>
        <taxon>Heyndrickxia</taxon>
    </lineage>
</organism>
<accession>A0A2N3LPP7</accession>
<proteinExistence type="predicted"/>
<reference evidence="1 2" key="1">
    <citation type="submission" date="2017-11" db="EMBL/GenBank/DDBJ databases">
        <title>Bacillus camelliae sp. nov., isolated from pu'er tea.</title>
        <authorList>
            <person name="Niu L."/>
        </authorList>
    </citation>
    <scope>NUCLEOTIDE SEQUENCE [LARGE SCALE GENOMIC DNA]</scope>
    <source>
        <strain evidence="1 2">7578-1</strain>
    </source>
</reference>
<dbReference type="InterPro" id="IPR012347">
    <property type="entry name" value="Ferritin-like"/>
</dbReference>
<evidence type="ECO:0000313" key="2">
    <source>
        <dbReference type="Proteomes" id="UP000233440"/>
    </source>
</evidence>
<dbReference type="InterPro" id="IPR009078">
    <property type="entry name" value="Ferritin-like_SF"/>
</dbReference>
<dbReference type="OrthoDB" id="9789947at2"/>
<dbReference type="GO" id="GO:0010124">
    <property type="term" value="P:phenylacetate catabolic process"/>
    <property type="evidence" value="ECO:0007669"/>
    <property type="project" value="InterPro"/>
</dbReference>
<dbReference type="AlphaFoldDB" id="A0A2N3LPP7"/>
<dbReference type="Proteomes" id="UP000233440">
    <property type="component" value="Unassembled WGS sequence"/>
</dbReference>
<dbReference type="PANTHER" id="PTHR30458">
    <property type="entry name" value="PHENYLACETIC ACID DEGRADATION PROTEIN PAA"/>
    <property type="match status" value="1"/>
</dbReference>
<dbReference type="PIRSF" id="PIRSF037834">
    <property type="entry name" value="PA_CoA_Oase3"/>
    <property type="match status" value="1"/>
</dbReference>
<name>A0A2N3LPP7_9BACI</name>
<sequence>MRRKLCRGEGINVDQIATPQEAIQNKQYKMALIELLYQLADDDFILAFRGSEWLGLAPHIEEDIAYASINQATMGHAVMYYELLESLGEGSADELAHERKASERKNAILLELMNGTGSYLENPSYDWAFTVVRHYFYDIYKKLKLESLKQSSYLPLAQAATKIKMEQYYHVMHWKVWFNQLVLSGGEAKTRMQAAIQKVWDEFADVLSYGTYAADFSKYQLIEEENLFKQKWEVEMQQVFQKAGIDYPGPPSARKGNGRTGMHTEDLNQALSILSEVYSLDPQATW</sequence>
<dbReference type="NCBIfam" id="TIGR02158">
    <property type="entry name" value="PA_CoA_Oxy3"/>
    <property type="match status" value="1"/>
</dbReference>
<comment type="caution">
    <text evidence="1">The sequence shown here is derived from an EMBL/GenBank/DDBJ whole genome shotgun (WGS) entry which is preliminary data.</text>
</comment>
<gene>
    <name evidence="1" type="primary">paaI</name>
    <name evidence="1" type="ORF">CWO92_00555</name>
</gene>
<keyword evidence="2" id="KW-1185">Reference proteome</keyword>
<dbReference type="PANTHER" id="PTHR30458:SF0">
    <property type="entry name" value="1,2-PHENYLACETYL-COA EPOXIDASE, SUBUNIT C"/>
    <property type="match status" value="1"/>
</dbReference>
<evidence type="ECO:0000313" key="1">
    <source>
        <dbReference type="EMBL" id="PKR86590.1"/>
    </source>
</evidence>
<dbReference type="InterPro" id="IPR007814">
    <property type="entry name" value="PaaA_PaaC"/>
</dbReference>